<dbReference type="Pfam" id="PF04392">
    <property type="entry name" value="ABC_sub_bind"/>
    <property type="match status" value="1"/>
</dbReference>
<accession>A0A2U3B9D7</accession>
<dbReference type="Pfam" id="PF00563">
    <property type="entry name" value="EAL"/>
    <property type="match status" value="1"/>
</dbReference>
<dbReference type="NCBIfam" id="TIGR00254">
    <property type="entry name" value="GGDEF"/>
    <property type="match status" value="1"/>
</dbReference>
<sequence>MRRITIILTILVATFLQAPLLLAAQSVDLSESRVLLINSYHTTFPTIPQIYHGLLAGFGKKPPVIDVEYMDSKRLYDETSVALFHDSLAYKLKHRPTYDLVVVADDNALDFIRRYGNELFPGTPVVFLGLNNQTLAAELANHRQPLITGVVEAVSIGETIKLIHQLRPDTQQLYLIADNTPTGQSDLHQAQSFQKTYPDLSFTVIDLSQLRWSQFSDTLRKISPNDSVLLLAAYRDAVNDSLSFEQSLQLIMNWLKAPVFHIYEHGMGEGITGGILVSLEEQGRQAGIKARKILEGTPVDAVPILTKSPNLPIFDSRQLEKFNIPLSLLPANADIRYQDKTDSFLQAYWREISVVTTIIVLLCLLIIVLAHQNRLRRLHSLTLEENELRLRTILDNIDAYIYMKDEQGHYLFANRALCSYLGLPPQDVISKTAEQLYEPEAAAKIIQADKKVFQTKRLYKKEEGFWTSKHRKSRDIQTTKIPLINQNDEVYGLCGISMDITDQKNHEKQLQHIAHHDQLTGLPNRILFSDRLNQAMKYADRNGSRITIMYFDLDGFKSINDLYGHHQGDYLLRHISLRVKNAIRNNDTVARLGGDEFIILLLNARHAEDDLEMTHKLLNAISEPVFYKGSTLSVTASFGITNYPQTNPIEADILLRQADQAMYIAKNSGRNRFHFFDAQIENNALKLEQTLNEVSLALERNEFRLFYQPKVNLLTGKVIGMEALIRWQHPEKGLLPPGAFLADIEQHNVMIDIDQWVVQESLRQLDEWRAQNIELPVSINVSHLYFKQQKLATKVSEQLNRYPDLDASLLELEIVESQALENLPKVAAKISKCQELGISFALDDFGTGYSSLTYLKQLPVNVLKVDSSFVIDMLDDSEDRMILEGILALSQAFNLKVIAEGMETDEHGRQLKEMGYCYAQGYGIAKPMPAYNVIDWLNHWKAPDEWQ</sequence>
<dbReference type="SMART" id="SM00267">
    <property type="entry name" value="GGDEF"/>
    <property type="match status" value="1"/>
</dbReference>
<dbReference type="Pfam" id="PF00990">
    <property type="entry name" value="GGDEF"/>
    <property type="match status" value="1"/>
</dbReference>
<feature type="domain" description="GGDEF" evidence="6">
    <location>
        <begin position="544"/>
        <end position="678"/>
    </location>
</feature>
<dbReference type="Proteomes" id="UP000245362">
    <property type="component" value="Unassembled WGS sequence"/>
</dbReference>
<keyword evidence="2" id="KW-0472">Membrane</keyword>
<keyword evidence="2" id="KW-1133">Transmembrane helix</keyword>
<dbReference type="InterPro" id="IPR000160">
    <property type="entry name" value="GGDEF_dom"/>
</dbReference>
<dbReference type="PROSITE" id="PS50887">
    <property type="entry name" value="GGDEF"/>
    <property type="match status" value="1"/>
</dbReference>
<dbReference type="EMBL" id="QFWT01000005">
    <property type="protein sequence ID" value="PWI33355.1"/>
    <property type="molecule type" value="Genomic_DNA"/>
</dbReference>
<dbReference type="RefSeq" id="WP_109319939.1">
    <property type="nucleotide sequence ID" value="NZ_QFWT01000005.1"/>
</dbReference>
<feature type="domain" description="PAS" evidence="3">
    <location>
        <begin position="386"/>
        <end position="456"/>
    </location>
</feature>
<evidence type="ECO:0000259" key="6">
    <source>
        <dbReference type="PROSITE" id="PS50887"/>
    </source>
</evidence>
<dbReference type="SUPFAM" id="SSF141868">
    <property type="entry name" value="EAL domain-like"/>
    <property type="match status" value="1"/>
</dbReference>
<feature type="transmembrane region" description="Helical" evidence="2">
    <location>
        <begin position="348"/>
        <end position="370"/>
    </location>
</feature>
<dbReference type="Gene3D" id="3.40.50.2300">
    <property type="match status" value="2"/>
</dbReference>
<dbReference type="SUPFAM" id="SSF55785">
    <property type="entry name" value="PYP-like sensor domain (PAS domain)"/>
    <property type="match status" value="1"/>
</dbReference>
<dbReference type="InterPro" id="IPR035965">
    <property type="entry name" value="PAS-like_dom_sf"/>
</dbReference>
<dbReference type="InterPro" id="IPR052155">
    <property type="entry name" value="Biofilm_reg_signaling"/>
</dbReference>
<reference evidence="7 8" key="1">
    <citation type="submission" date="2018-05" db="EMBL/GenBank/DDBJ databases">
        <title>Vibrio limimaris sp. nov., isolated from marine sediment.</title>
        <authorList>
            <person name="Li C.-M."/>
        </authorList>
    </citation>
    <scope>NUCLEOTIDE SEQUENCE [LARGE SCALE GENOMIC DNA]</scope>
    <source>
        <strain evidence="7 8">E4404</strain>
    </source>
</reference>
<organism evidence="7 8">
    <name type="scientific">Vibrio albus</name>
    <dbReference type="NCBI Taxonomy" id="2200953"/>
    <lineage>
        <taxon>Bacteria</taxon>
        <taxon>Pseudomonadati</taxon>
        <taxon>Pseudomonadota</taxon>
        <taxon>Gammaproteobacteria</taxon>
        <taxon>Vibrionales</taxon>
        <taxon>Vibrionaceae</taxon>
        <taxon>Vibrio</taxon>
    </lineage>
</organism>
<dbReference type="PANTHER" id="PTHR44757:SF2">
    <property type="entry name" value="BIOFILM ARCHITECTURE MAINTENANCE PROTEIN MBAA"/>
    <property type="match status" value="1"/>
</dbReference>
<dbReference type="NCBIfam" id="TIGR00229">
    <property type="entry name" value="sensory_box"/>
    <property type="match status" value="1"/>
</dbReference>
<evidence type="ECO:0000259" key="3">
    <source>
        <dbReference type="PROSITE" id="PS50112"/>
    </source>
</evidence>
<dbReference type="CDD" id="cd01949">
    <property type="entry name" value="GGDEF"/>
    <property type="match status" value="1"/>
</dbReference>
<dbReference type="Gene3D" id="3.30.70.270">
    <property type="match status" value="1"/>
</dbReference>
<dbReference type="OrthoDB" id="1316910at2"/>
<dbReference type="InterPro" id="IPR000014">
    <property type="entry name" value="PAS"/>
</dbReference>
<dbReference type="PROSITE" id="PS50112">
    <property type="entry name" value="PAS"/>
    <property type="match status" value="1"/>
</dbReference>
<evidence type="ECO:0000259" key="5">
    <source>
        <dbReference type="PROSITE" id="PS50883"/>
    </source>
</evidence>
<dbReference type="PROSITE" id="PS50113">
    <property type="entry name" value="PAC"/>
    <property type="match status" value="1"/>
</dbReference>
<dbReference type="InterPro" id="IPR000700">
    <property type="entry name" value="PAS-assoc_C"/>
</dbReference>
<dbReference type="SUPFAM" id="SSF55073">
    <property type="entry name" value="Nucleotide cyclase"/>
    <property type="match status" value="1"/>
</dbReference>
<protein>
    <recommendedName>
        <fullName evidence="9">EAL domain-containing protein</fullName>
    </recommendedName>
</protein>
<dbReference type="Gene3D" id="3.30.450.20">
    <property type="entry name" value="PAS domain"/>
    <property type="match status" value="1"/>
</dbReference>
<dbReference type="FunFam" id="3.30.70.270:FF:000001">
    <property type="entry name" value="Diguanylate cyclase domain protein"/>
    <property type="match status" value="1"/>
</dbReference>
<comment type="caution">
    <text evidence="7">The sequence shown here is derived from an EMBL/GenBank/DDBJ whole genome shotgun (WGS) entry which is preliminary data.</text>
</comment>
<proteinExistence type="predicted"/>
<evidence type="ECO:0000313" key="7">
    <source>
        <dbReference type="EMBL" id="PWI33355.1"/>
    </source>
</evidence>
<dbReference type="InterPro" id="IPR043128">
    <property type="entry name" value="Rev_trsase/Diguanyl_cyclase"/>
</dbReference>
<name>A0A2U3B9D7_9VIBR</name>
<dbReference type="InterPro" id="IPR035919">
    <property type="entry name" value="EAL_sf"/>
</dbReference>
<dbReference type="GO" id="GO:0003824">
    <property type="term" value="F:catalytic activity"/>
    <property type="evidence" value="ECO:0007669"/>
    <property type="project" value="UniProtKB-ARBA"/>
</dbReference>
<dbReference type="PANTHER" id="PTHR44757">
    <property type="entry name" value="DIGUANYLATE CYCLASE DGCP"/>
    <property type="match status" value="1"/>
</dbReference>
<evidence type="ECO:0000256" key="1">
    <source>
        <dbReference type="ARBA" id="ARBA00001946"/>
    </source>
</evidence>
<keyword evidence="2" id="KW-0812">Transmembrane</keyword>
<dbReference type="SMART" id="SM00052">
    <property type="entry name" value="EAL"/>
    <property type="match status" value="1"/>
</dbReference>
<dbReference type="CDD" id="cd00130">
    <property type="entry name" value="PAS"/>
    <property type="match status" value="1"/>
</dbReference>
<evidence type="ECO:0000259" key="4">
    <source>
        <dbReference type="PROSITE" id="PS50113"/>
    </source>
</evidence>
<dbReference type="PROSITE" id="PS50883">
    <property type="entry name" value="EAL"/>
    <property type="match status" value="1"/>
</dbReference>
<keyword evidence="8" id="KW-1185">Reference proteome</keyword>
<feature type="domain" description="PAC" evidence="4">
    <location>
        <begin position="459"/>
        <end position="512"/>
    </location>
</feature>
<evidence type="ECO:0000313" key="8">
    <source>
        <dbReference type="Proteomes" id="UP000245362"/>
    </source>
</evidence>
<comment type="cofactor">
    <cofactor evidence="1">
        <name>Mg(2+)</name>
        <dbReference type="ChEBI" id="CHEBI:18420"/>
    </cofactor>
</comment>
<dbReference type="AlphaFoldDB" id="A0A2U3B9D7"/>
<dbReference type="Gene3D" id="3.20.20.450">
    <property type="entry name" value="EAL domain"/>
    <property type="match status" value="1"/>
</dbReference>
<dbReference type="Pfam" id="PF08448">
    <property type="entry name" value="PAS_4"/>
    <property type="match status" value="1"/>
</dbReference>
<gene>
    <name evidence="7" type="ORF">DI392_10900</name>
</gene>
<dbReference type="InterPro" id="IPR013656">
    <property type="entry name" value="PAS_4"/>
</dbReference>
<feature type="domain" description="EAL" evidence="5">
    <location>
        <begin position="687"/>
        <end position="941"/>
    </location>
</feature>
<dbReference type="CDD" id="cd01948">
    <property type="entry name" value="EAL"/>
    <property type="match status" value="1"/>
</dbReference>
<dbReference type="InterPro" id="IPR001633">
    <property type="entry name" value="EAL_dom"/>
</dbReference>
<evidence type="ECO:0000256" key="2">
    <source>
        <dbReference type="SAM" id="Phobius"/>
    </source>
</evidence>
<evidence type="ECO:0008006" key="9">
    <source>
        <dbReference type="Google" id="ProtNLM"/>
    </source>
</evidence>
<dbReference type="InterPro" id="IPR007487">
    <property type="entry name" value="ABC_transpt-TYRBP-like"/>
</dbReference>
<dbReference type="InterPro" id="IPR029787">
    <property type="entry name" value="Nucleotide_cyclase"/>
</dbReference>
<dbReference type="SMART" id="SM00091">
    <property type="entry name" value="PAS"/>
    <property type="match status" value="1"/>
</dbReference>